<accession>A0A0K2TM58</accession>
<organism evidence="2">
    <name type="scientific">Lepeophtheirus salmonis</name>
    <name type="common">Salmon louse</name>
    <name type="synonym">Caligus salmonis</name>
    <dbReference type="NCBI Taxonomy" id="72036"/>
    <lineage>
        <taxon>Eukaryota</taxon>
        <taxon>Metazoa</taxon>
        <taxon>Ecdysozoa</taxon>
        <taxon>Arthropoda</taxon>
        <taxon>Crustacea</taxon>
        <taxon>Multicrustacea</taxon>
        <taxon>Hexanauplia</taxon>
        <taxon>Copepoda</taxon>
        <taxon>Siphonostomatoida</taxon>
        <taxon>Caligidae</taxon>
        <taxon>Lepeophtheirus</taxon>
    </lineage>
</organism>
<name>A0A0K2TM58_LEPSM</name>
<evidence type="ECO:0000256" key="1">
    <source>
        <dbReference type="SAM" id="Phobius"/>
    </source>
</evidence>
<dbReference type="EMBL" id="HACA01009165">
    <property type="protein sequence ID" value="CDW26526.1"/>
    <property type="molecule type" value="Transcribed_RNA"/>
</dbReference>
<evidence type="ECO:0000313" key="2">
    <source>
        <dbReference type="EMBL" id="CDW26526.1"/>
    </source>
</evidence>
<keyword evidence="1" id="KW-0812">Transmembrane</keyword>
<protein>
    <submittedName>
        <fullName evidence="2">Uncharacterized protein</fullName>
    </submittedName>
</protein>
<dbReference type="AlphaFoldDB" id="A0A0K2TM58"/>
<feature type="transmembrane region" description="Helical" evidence="1">
    <location>
        <begin position="6"/>
        <end position="27"/>
    </location>
</feature>
<proteinExistence type="predicted"/>
<keyword evidence="1" id="KW-1133">Transmembrane helix</keyword>
<sequence>MITNHPASVMSLVFVASYGEAISLIWFKTG</sequence>
<keyword evidence="1" id="KW-0472">Membrane</keyword>
<reference evidence="2" key="1">
    <citation type="submission" date="2014-05" db="EMBL/GenBank/DDBJ databases">
        <authorList>
            <person name="Chronopoulou M."/>
        </authorList>
    </citation>
    <scope>NUCLEOTIDE SEQUENCE</scope>
    <source>
        <tissue evidence="2">Whole organism</tissue>
    </source>
</reference>